<protein>
    <submittedName>
        <fullName evidence="3">Unannotated protein</fullName>
    </submittedName>
</protein>
<dbReference type="EMBL" id="CAFBPN010000002">
    <property type="protein sequence ID" value="CAB5007522.1"/>
    <property type="molecule type" value="Genomic_DNA"/>
</dbReference>
<dbReference type="Pfam" id="PF01243">
    <property type="entry name" value="PNPOx_N"/>
    <property type="match status" value="1"/>
</dbReference>
<organism evidence="3">
    <name type="scientific">freshwater metagenome</name>
    <dbReference type="NCBI Taxonomy" id="449393"/>
    <lineage>
        <taxon>unclassified sequences</taxon>
        <taxon>metagenomes</taxon>
        <taxon>ecological metagenomes</taxon>
    </lineage>
</organism>
<dbReference type="AlphaFoldDB" id="A0A6J7U2N4"/>
<dbReference type="SUPFAM" id="SSF50475">
    <property type="entry name" value="FMN-binding split barrel"/>
    <property type="match status" value="1"/>
</dbReference>
<evidence type="ECO:0000313" key="3">
    <source>
        <dbReference type="EMBL" id="CAB5060579.1"/>
    </source>
</evidence>
<sequence length="173" mass="19786">MAELTASSFMPLKGEKRWAYLTREKTIRIASTNEDGSIYLSPLWYVVNEKRIFVPLDAGGRHGGNGTSGRPLSALVDSGDEYATVHGVRIHGNLKLVSDSKIITLVNELMFDKYFYIDHPYAEKYFEFGEFVGRQVYELIPEKMIGWDMRETSLPTIPEKRNFPAHIKDRLLP</sequence>
<accession>A0A6J7U2N4</accession>
<dbReference type="InterPro" id="IPR012349">
    <property type="entry name" value="Split_barrel_FMN-bd"/>
</dbReference>
<dbReference type="Gene3D" id="2.30.110.10">
    <property type="entry name" value="Electron Transport, Fmn-binding Protein, Chain A"/>
    <property type="match status" value="1"/>
</dbReference>
<evidence type="ECO:0000259" key="1">
    <source>
        <dbReference type="Pfam" id="PF01243"/>
    </source>
</evidence>
<evidence type="ECO:0000313" key="2">
    <source>
        <dbReference type="EMBL" id="CAB5007522.1"/>
    </source>
</evidence>
<dbReference type="InterPro" id="IPR011576">
    <property type="entry name" value="Pyridox_Oxase_N"/>
</dbReference>
<feature type="domain" description="Pyridoxamine 5'-phosphate oxidase N-terminal" evidence="1">
    <location>
        <begin position="20"/>
        <end position="111"/>
    </location>
</feature>
<gene>
    <name evidence="2" type="ORF">UFOPK4098_00098</name>
    <name evidence="3" type="ORF">UFOPK4347_00298</name>
</gene>
<dbReference type="EMBL" id="CAFBQU010000004">
    <property type="protein sequence ID" value="CAB5060579.1"/>
    <property type="molecule type" value="Genomic_DNA"/>
</dbReference>
<name>A0A6J7U2N4_9ZZZZ</name>
<reference evidence="3" key="1">
    <citation type="submission" date="2020-05" db="EMBL/GenBank/DDBJ databases">
        <authorList>
            <person name="Chiriac C."/>
            <person name="Salcher M."/>
            <person name="Ghai R."/>
            <person name="Kavagutti S V."/>
        </authorList>
    </citation>
    <scope>NUCLEOTIDE SEQUENCE</scope>
</reference>
<proteinExistence type="predicted"/>